<gene>
    <name evidence="3" type="ORF">OB236_21015</name>
</gene>
<comment type="caution">
    <text evidence="3">The sequence shown here is derived from an EMBL/GenBank/DDBJ whole genome shotgun (WGS) entry which is preliminary data.</text>
</comment>
<protein>
    <submittedName>
        <fullName evidence="3">Discoidin domain-containing protein</fullName>
    </submittedName>
</protein>
<dbReference type="Pfam" id="PF00754">
    <property type="entry name" value="F5_F8_type_C"/>
    <property type="match status" value="1"/>
</dbReference>
<dbReference type="InterPro" id="IPR008979">
    <property type="entry name" value="Galactose-bd-like_sf"/>
</dbReference>
<name>A0ABT2UIX7_9BACL</name>
<proteinExistence type="predicted"/>
<sequence length="690" mass="75697">MRKKLIALIGFVLILMSIFGVVVYAEDEYSNDLTDGLPTTAFTASSIYSLSYAAPKAFDNVWDGGNSTSSFFSGSGVNSWIKVDFNDSRAIAKLKYQADAVMGYGAGMKNFKVQGSSNNIDWVDQFTGVALQNGSKQDFFWTPTNSFRYWRVFWIDTHTIPGYVAIAEMEMSDRLTYPTNLVAVTGDALTNLSWKVLATAVGYNVYRSETINGNYTKIASNVAVASYTDNTVLNGVEYYYKVTAINPDGESRQSDSAFSFPQASAILYTNNIIPIMTSNTSAGGIVTASDEYTGRDGTLPAWKAFDGIKKYSSSTSNYNAWGTNATQGWLAYEFPLRKIVVRYVLDFGGYSNVPYANDAPKKWTFEGTNDNVNWTILDSRDNITHWVDGDSKAFTFDNNTAFKKYRINISANNGSTTYNVNLDIHELEMMERAVPSIPAITNLVAAAGDAQVILTWSSVTGATGYNIKRSTTTSGPYTTVASNVYGSPYTDTTVINGTKYYYVITALSAGGESANSNEASATPMGTSRVILTTTMTNGDTFEYNISKTELTAFLNWYDTKAAGTGPAKYTFVNQHLKGSFSVRKNNLIFDKILKFNYDEYSISGSGIPAEVAEITIGTALSITLTDGKVEEFILSAADYNAFVAWYDAKSAGIGPSRYTFENPLKKGPFSARHEVVIFDKISSYDSEDFN</sequence>
<keyword evidence="4" id="KW-1185">Reference proteome</keyword>
<evidence type="ECO:0000259" key="1">
    <source>
        <dbReference type="PROSITE" id="PS50022"/>
    </source>
</evidence>
<dbReference type="SUPFAM" id="SSF49785">
    <property type="entry name" value="Galactose-binding domain-like"/>
    <property type="match status" value="2"/>
</dbReference>
<evidence type="ECO:0000313" key="3">
    <source>
        <dbReference type="EMBL" id="MCU6794596.1"/>
    </source>
</evidence>
<dbReference type="EMBL" id="JAOQIO010000084">
    <property type="protein sequence ID" value="MCU6794596.1"/>
    <property type="molecule type" value="Genomic_DNA"/>
</dbReference>
<feature type="domain" description="F5/8 type C" evidence="1">
    <location>
        <begin position="26"/>
        <end position="152"/>
    </location>
</feature>
<dbReference type="InterPro" id="IPR036116">
    <property type="entry name" value="FN3_sf"/>
</dbReference>
<dbReference type="CDD" id="cd00063">
    <property type="entry name" value="FN3"/>
    <property type="match status" value="2"/>
</dbReference>
<dbReference type="SMART" id="SM00060">
    <property type="entry name" value="FN3"/>
    <property type="match status" value="3"/>
</dbReference>
<reference evidence="3 4" key="1">
    <citation type="submission" date="2022-09" db="EMBL/GenBank/DDBJ databases">
        <authorList>
            <person name="Han X.L."/>
            <person name="Wang Q."/>
            <person name="Lu T."/>
        </authorList>
    </citation>
    <scope>NUCLEOTIDE SEQUENCE [LARGE SCALE GENOMIC DNA]</scope>
    <source>
        <strain evidence="3 4">WQ 127069</strain>
    </source>
</reference>
<dbReference type="Proteomes" id="UP001652445">
    <property type="component" value="Unassembled WGS sequence"/>
</dbReference>
<dbReference type="SUPFAM" id="SSF49265">
    <property type="entry name" value="Fibronectin type III"/>
    <property type="match status" value="2"/>
</dbReference>
<dbReference type="RefSeq" id="WP_262685729.1">
    <property type="nucleotide sequence ID" value="NZ_JAOQIO010000084.1"/>
</dbReference>
<evidence type="ECO:0000313" key="4">
    <source>
        <dbReference type="Proteomes" id="UP001652445"/>
    </source>
</evidence>
<dbReference type="InterPro" id="IPR000421">
    <property type="entry name" value="FA58C"/>
</dbReference>
<accession>A0ABT2UIX7</accession>
<dbReference type="PROSITE" id="PS50853">
    <property type="entry name" value="FN3"/>
    <property type="match status" value="2"/>
</dbReference>
<dbReference type="PROSITE" id="PS50022">
    <property type="entry name" value="FA58C_3"/>
    <property type="match status" value="1"/>
</dbReference>
<feature type="domain" description="Fibronectin type-III" evidence="2">
    <location>
        <begin position="434"/>
        <end position="526"/>
    </location>
</feature>
<dbReference type="Gene3D" id="2.60.40.10">
    <property type="entry name" value="Immunoglobulins"/>
    <property type="match status" value="2"/>
</dbReference>
<dbReference type="InterPro" id="IPR003961">
    <property type="entry name" value="FN3_dom"/>
</dbReference>
<feature type="domain" description="Fibronectin type-III" evidence="2">
    <location>
        <begin position="174"/>
        <end position="265"/>
    </location>
</feature>
<dbReference type="InterPro" id="IPR013783">
    <property type="entry name" value="Ig-like_fold"/>
</dbReference>
<evidence type="ECO:0000259" key="2">
    <source>
        <dbReference type="PROSITE" id="PS50853"/>
    </source>
</evidence>
<dbReference type="Gene3D" id="2.60.120.260">
    <property type="entry name" value="Galactose-binding domain-like"/>
    <property type="match status" value="2"/>
</dbReference>
<organism evidence="3 4">
    <name type="scientific">Paenibacillus baimaensis</name>
    <dbReference type="NCBI Taxonomy" id="2982185"/>
    <lineage>
        <taxon>Bacteria</taxon>
        <taxon>Bacillati</taxon>
        <taxon>Bacillota</taxon>
        <taxon>Bacilli</taxon>
        <taxon>Bacillales</taxon>
        <taxon>Paenibacillaceae</taxon>
        <taxon>Paenibacillus</taxon>
    </lineage>
</organism>